<protein>
    <submittedName>
        <fullName evidence="1">Uncharacterized protein</fullName>
    </submittedName>
</protein>
<accession>A0AAW1LYB8</accession>
<dbReference type="AlphaFoldDB" id="A0AAW1LYB8"/>
<evidence type="ECO:0000313" key="1">
    <source>
        <dbReference type="EMBL" id="KAK9738772.1"/>
    </source>
</evidence>
<name>A0AAW1LYB8_POPJA</name>
<sequence>MLSRTLSASSEGFKVESSRLLPLVEYNGKEKTYTYPIPPTNPRWKVITTTITEEIKKFNFFHEVLPLQRGVRSCTPTRRRRESLLAISLDI</sequence>
<comment type="caution">
    <text evidence="1">The sequence shown here is derived from an EMBL/GenBank/DDBJ whole genome shotgun (WGS) entry which is preliminary data.</text>
</comment>
<keyword evidence="2" id="KW-1185">Reference proteome</keyword>
<gene>
    <name evidence="1" type="ORF">QE152_g9609</name>
</gene>
<organism evidence="1 2">
    <name type="scientific">Popillia japonica</name>
    <name type="common">Japanese beetle</name>
    <dbReference type="NCBI Taxonomy" id="7064"/>
    <lineage>
        <taxon>Eukaryota</taxon>
        <taxon>Metazoa</taxon>
        <taxon>Ecdysozoa</taxon>
        <taxon>Arthropoda</taxon>
        <taxon>Hexapoda</taxon>
        <taxon>Insecta</taxon>
        <taxon>Pterygota</taxon>
        <taxon>Neoptera</taxon>
        <taxon>Endopterygota</taxon>
        <taxon>Coleoptera</taxon>
        <taxon>Polyphaga</taxon>
        <taxon>Scarabaeiformia</taxon>
        <taxon>Scarabaeidae</taxon>
        <taxon>Rutelinae</taxon>
        <taxon>Popillia</taxon>
    </lineage>
</organism>
<dbReference type="EMBL" id="JASPKY010000083">
    <property type="protein sequence ID" value="KAK9738772.1"/>
    <property type="molecule type" value="Genomic_DNA"/>
</dbReference>
<proteinExistence type="predicted"/>
<reference evidence="1 2" key="1">
    <citation type="journal article" date="2024" name="BMC Genomics">
        <title>De novo assembly and annotation of Popillia japonica's genome with initial clues to its potential as an invasive pest.</title>
        <authorList>
            <person name="Cucini C."/>
            <person name="Boschi S."/>
            <person name="Funari R."/>
            <person name="Cardaioli E."/>
            <person name="Iannotti N."/>
            <person name="Marturano G."/>
            <person name="Paoli F."/>
            <person name="Bruttini M."/>
            <person name="Carapelli A."/>
            <person name="Frati F."/>
            <person name="Nardi F."/>
        </authorList>
    </citation>
    <scope>NUCLEOTIDE SEQUENCE [LARGE SCALE GENOMIC DNA]</scope>
    <source>
        <strain evidence="1">DMR45628</strain>
    </source>
</reference>
<evidence type="ECO:0000313" key="2">
    <source>
        <dbReference type="Proteomes" id="UP001458880"/>
    </source>
</evidence>
<dbReference type="Proteomes" id="UP001458880">
    <property type="component" value="Unassembled WGS sequence"/>
</dbReference>